<dbReference type="PANTHER" id="PTHR15551:SF4">
    <property type="entry name" value="LIM AND CALPONIN HOMOLOGY DOMAINS-CONTAINING PROTEIN 1 ISOFORM X1"/>
    <property type="match status" value="1"/>
</dbReference>
<dbReference type="FunFam" id="1.10.418.10:FF:000038">
    <property type="entry name" value="LIM and calponin homology domains-containing protein 1"/>
    <property type="match status" value="1"/>
</dbReference>
<feature type="compositionally biased region" description="Polar residues" evidence="6">
    <location>
        <begin position="923"/>
        <end position="933"/>
    </location>
</feature>
<feature type="region of interest" description="Disordered" evidence="6">
    <location>
        <begin position="168"/>
        <end position="311"/>
    </location>
</feature>
<sequence>MASPAASGDSPNAPREQEPLEQHHPEPACREAQKWIEAVTGKSFGDKDFRSALENGILLCELLSAIKPGLVKKINRLPTPIAGLDNLSVFLRGCEELGLKGAQLFDPGDLQDTSIRANLKDSDCNRKLKNVLNTVYWLGKAASGCASYSGPTLNLKEFEGLLAQMKLESEEGGDSSQKHGVRDSGYDCWDSERSESLSPPRHTRDNSLDSLDSFGSRSQHSPSPDVVNRGNSDGRGSDSEADAPNRKPDVRKDDMLARRTSSKEARSSVPFNQFLPNRTNATSYVPTPRRKPHTEEREQRRSVSMGDMLNDEEVGHLPSLSQSRHEHMHEQYNNFLEDEDHWQVDLARWKNRRRSASQDLIRKEEERKRIEKRMKGEGRDGNKRKSIKTYKEIVEEKERREAELCEAYRNAATPEVAALVLQRYALRFTISDAVLDSLKLPRSTSTPKTELNELDKEQKPESPVNNSEMSEPLRQPESPVNNAEMSEPLRQPESPVNNAEMSEPLRQPESPVNNAEMSEPLRQPESHVVTNQEHMKPEEIETNTADQQEKSATSPLTPNSPTSPLSTVTDSQSVSPQSLEFNEPQTQLMESPTAQQAAITGDPQPHAQSPTAQQAAITEDPQPQTKHTSPQSVQGQPHPTQPANALPSPPSVSSRPIPLLAAKPYCQPGAALPGHKPIKHSPQETKDVSSEEAEKDAPSVEAVKSAETAEQQPSETEKSTPSSGSAISSLIEGRNCIITTTIVTELTQKVVEPLHTDTQNDEEVETTGLFEKPEDEKNTQPSSTPSSMEEYSPTVSEGLEESSVTEQYQREQEKLMKEWEKAQLEVEEEERKHNEEERRILEETVTPLNPTGLLNQVSGQTAATSPGPENDNTTGKNVPLQHNGQKTSTGNEDQHASKLHFFQDSGADVEPSKKQELWKTASLDRNTQLNQGQVVKRSGSHDVVTSQQQSSSPKPQPPSPSRCVSGKRLCTGCSQPLGKGAAMIIDTLGLFFHIHCFKCGLCGVQLGDASAGTDVRIRKGMLSCHECYIASRGRGQPTTL</sequence>
<feature type="compositionally biased region" description="Polar residues" evidence="6">
    <location>
        <begin position="542"/>
        <end position="552"/>
    </location>
</feature>
<dbReference type="GO" id="GO:0001725">
    <property type="term" value="C:stress fiber"/>
    <property type="evidence" value="ECO:0007669"/>
    <property type="project" value="TreeGrafter"/>
</dbReference>
<feature type="domain" description="Calponin-homology (CH)" evidence="7">
    <location>
        <begin position="26"/>
        <end position="143"/>
    </location>
</feature>
<feature type="region of interest" description="Disordered" evidence="6">
    <location>
        <begin position="1"/>
        <end position="28"/>
    </location>
</feature>
<evidence type="ECO:0000313" key="9">
    <source>
        <dbReference type="Ensembl" id="ENSOABP00000050423.2"/>
    </source>
</evidence>
<dbReference type="Gene3D" id="1.10.418.10">
    <property type="entry name" value="Calponin-like domain"/>
    <property type="match status" value="1"/>
</dbReference>
<feature type="compositionally biased region" description="Low complexity" evidence="6">
    <location>
        <begin position="651"/>
        <end position="660"/>
    </location>
</feature>
<dbReference type="GO" id="GO:0046872">
    <property type="term" value="F:metal ion binding"/>
    <property type="evidence" value="ECO:0007669"/>
    <property type="project" value="UniProtKB-KW"/>
</dbReference>
<evidence type="ECO:0000256" key="1">
    <source>
        <dbReference type="ARBA" id="ARBA00022723"/>
    </source>
</evidence>
<dbReference type="Pfam" id="PF15949">
    <property type="entry name" value="DUF4757"/>
    <property type="match status" value="1"/>
</dbReference>
<dbReference type="Pfam" id="PF00412">
    <property type="entry name" value="LIM"/>
    <property type="match status" value="1"/>
</dbReference>
<evidence type="ECO:0000256" key="4">
    <source>
        <dbReference type="PROSITE-ProRule" id="PRU00125"/>
    </source>
</evidence>
<feature type="compositionally biased region" description="Basic and acidic residues" evidence="6">
    <location>
        <begin position="235"/>
        <end position="266"/>
    </location>
</feature>
<reference evidence="9" key="2">
    <citation type="submission" date="2025-09" db="UniProtKB">
        <authorList>
            <consortium name="Ensembl"/>
        </authorList>
    </citation>
    <scope>IDENTIFICATION</scope>
</reference>
<dbReference type="Gene3D" id="2.10.110.10">
    <property type="entry name" value="Cysteine Rich Protein"/>
    <property type="match status" value="1"/>
</dbReference>
<feature type="compositionally biased region" description="Polar residues" evidence="6">
    <location>
        <begin position="269"/>
        <end position="285"/>
    </location>
</feature>
<feature type="compositionally biased region" description="Basic and acidic residues" evidence="6">
    <location>
        <begin position="450"/>
        <end position="460"/>
    </location>
</feature>
<feature type="compositionally biased region" description="Basic and acidic residues" evidence="6">
    <location>
        <begin position="808"/>
        <end position="842"/>
    </location>
</feature>
<dbReference type="Ensembl" id="ENSOABT00000051704.2">
    <property type="protein sequence ID" value="ENSOABP00000050423.2"/>
    <property type="gene ID" value="ENSOABG00000022468.2"/>
</dbReference>
<dbReference type="AlphaFoldDB" id="A0A668VIZ2"/>
<proteinExistence type="predicted"/>
<dbReference type="CDD" id="cd08368">
    <property type="entry name" value="LIM"/>
    <property type="match status" value="1"/>
</dbReference>
<feature type="compositionally biased region" description="Polar residues" evidence="6">
    <location>
        <begin position="870"/>
        <end position="891"/>
    </location>
</feature>
<evidence type="ECO:0008006" key="11">
    <source>
        <dbReference type="Google" id="ProtNLM"/>
    </source>
</evidence>
<evidence type="ECO:0000259" key="7">
    <source>
        <dbReference type="PROSITE" id="PS50021"/>
    </source>
</evidence>
<dbReference type="Pfam" id="PF00307">
    <property type="entry name" value="CH"/>
    <property type="match status" value="1"/>
</dbReference>
<keyword evidence="10" id="KW-1185">Reference proteome</keyword>
<feature type="compositionally biased region" description="Basic and acidic residues" evidence="6">
    <location>
        <begin position="15"/>
        <end position="28"/>
    </location>
</feature>
<dbReference type="SUPFAM" id="SSF47576">
    <property type="entry name" value="Calponin-homology domain, CH-domain"/>
    <property type="match status" value="1"/>
</dbReference>
<dbReference type="InterPro" id="IPR001715">
    <property type="entry name" value="CH_dom"/>
</dbReference>
<evidence type="ECO:0000256" key="2">
    <source>
        <dbReference type="ARBA" id="ARBA00022833"/>
    </source>
</evidence>
<reference evidence="9" key="1">
    <citation type="submission" date="2025-08" db="UniProtKB">
        <authorList>
            <consortium name="Ensembl"/>
        </authorList>
    </citation>
    <scope>IDENTIFICATION</scope>
</reference>
<feature type="region of interest" description="Disordered" evidence="6">
    <location>
        <begin position="751"/>
        <end position="894"/>
    </location>
</feature>
<feature type="compositionally biased region" description="Low complexity" evidence="6">
    <location>
        <begin position="553"/>
        <end position="567"/>
    </location>
</feature>
<feature type="compositionally biased region" description="Polar residues" evidence="6">
    <location>
        <begin position="606"/>
        <end position="643"/>
    </location>
</feature>
<keyword evidence="5" id="KW-0175">Coiled coil</keyword>
<evidence type="ECO:0000256" key="3">
    <source>
        <dbReference type="ARBA" id="ARBA00023038"/>
    </source>
</evidence>
<feature type="compositionally biased region" description="Polar residues" evidence="6">
    <location>
        <begin position="208"/>
        <end position="222"/>
    </location>
</feature>
<dbReference type="Proteomes" id="UP000472276">
    <property type="component" value="Unassembled WGS sequence"/>
</dbReference>
<feature type="compositionally biased region" description="Polar residues" evidence="6">
    <location>
        <begin position="568"/>
        <end position="598"/>
    </location>
</feature>
<gene>
    <name evidence="9" type="primary">LOC116333721</name>
</gene>
<dbReference type="GO" id="GO:0051893">
    <property type="term" value="P:regulation of focal adhesion assembly"/>
    <property type="evidence" value="ECO:0007669"/>
    <property type="project" value="TreeGrafter"/>
</dbReference>
<dbReference type="SMART" id="SM00132">
    <property type="entry name" value="LIM"/>
    <property type="match status" value="1"/>
</dbReference>
<feature type="compositionally biased region" description="Basic and acidic residues" evidence="6">
    <location>
        <begin position="176"/>
        <end position="195"/>
    </location>
</feature>
<evidence type="ECO:0000256" key="6">
    <source>
        <dbReference type="SAM" id="MobiDB-lite"/>
    </source>
</evidence>
<keyword evidence="3 4" id="KW-0440">LIM domain</keyword>
<dbReference type="PROSITE" id="PS50021">
    <property type="entry name" value="CH"/>
    <property type="match status" value="1"/>
</dbReference>
<accession>A0A668VIZ2</accession>
<dbReference type="OMA" id="TSHNERE"/>
<feature type="compositionally biased region" description="Polar residues" evidence="6">
    <location>
        <begin position="708"/>
        <end position="728"/>
    </location>
</feature>
<protein>
    <recommendedName>
        <fullName evidence="11">LIM and calponin homology domains 1a</fullName>
    </recommendedName>
</protein>
<feature type="compositionally biased region" description="Polar residues" evidence="6">
    <location>
        <begin position="846"/>
        <end position="864"/>
    </location>
</feature>
<evidence type="ECO:0000259" key="8">
    <source>
        <dbReference type="PROSITE" id="PS50023"/>
    </source>
</evidence>
<feature type="region of interest" description="Disordered" evidence="6">
    <location>
        <begin position="442"/>
        <end position="728"/>
    </location>
</feature>
<feature type="compositionally biased region" description="Polar residues" evidence="6">
    <location>
        <begin position="779"/>
        <end position="795"/>
    </location>
</feature>
<dbReference type="PROSITE" id="PS00478">
    <property type="entry name" value="LIM_DOMAIN_1"/>
    <property type="match status" value="1"/>
</dbReference>
<dbReference type="GO" id="GO:0051496">
    <property type="term" value="P:positive regulation of stress fiber assembly"/>
    <property type="evidence" value="ECO:0007669"/>
    <property type="project" value="TreeGrafter"/>
</dbReference>
<evidence type="ECO:0000313" key="10">
    <source>
        <dbReference type="Proteomes" id="UP000472276"/>
    </source>
</evidence>
<feature type="region of interest" description="Disordered" evidence="6">
    <location>
        <begin position="923"/>
        <end position="963"/>
    </location>
</feature>
<feature type="coiled-coil region" evidence="5">
    <location>
        <begin position="346"/>
        <end position="373"/>
    </location>
</feature>
<organism evidence="9 10">
    <name type="scientific">Oreochromis aureus</name>
    <name type="common">Israeli tilapia</name>
    <name type="synonym">Chromis aureus</name>
    <dbReference type="NCBI Taxonomy" id="47969"/>
    <lineage>
        <taxon>Eukaryota</taxon>
        <taxon>Metazoa</taxon>
        <taxon>Chordata</taxon>
        <taxon>Craniata</taxon>
        <taxon>Vertebrata</taxon>
        <taxon>Euteleostomi</taxon>
        <taxon>Actinopterygii</taxon>
        <taxon>Neopterygii</taxon>
        <taxon>Teleostei</taxon>
        <taxon>Neoteleostei</taxon>
        <taxon>Acanthomorphata</taxon>
        <taxon>Ovalentaria</taxon>
        <taxon>Cichlomorphae</taxon>
        <taxon>Cichliformes</taxon>
        <taxon>Cichlidae</taxon>
        <taxon>African cichlids</taxon>
        <taxon>Pseudocrenilabrinae</taxon>
        <taxon>Oreochromini</taxon>
        <taxon>Oreochromis</taxon>
    </lineage>
</organism>
<keyword evidence="2 4" id="KW-0862">Zinc</keyword>
<dbReference type="GO" id="GO:0032034">
    <property type="term" value="F:myosin II head/neck binding"/>
    <property type="evidence" value="ECO:0007669"/>
    <property type="project" value="TreeGrafter"/>
</dbReference>
<dbReference type="InterPro" id="IPR001781">
    <property type="entry name" value="Znf_LIM"/>
</dbReference>
<dbReference type="InterPro" id="IPR036872">
    <property type="entry name" value="CH_dom_sf"/>
</dbReference>
<keyword evidence="1 4" id="KW-0479">Metal-binding</keyword>
<name>A0A668VIZ2_OREAU</name>
<feature type="domain" description="LIM zinc-binding" evidence="8">
    <location>
        <begin position="968"/>
        <end position="1034"/>
    </location>
</feature>
<dbReference type="InterPro" id="IPR031865">
    <property type="entry name" value="DUF4757"/>
</dbReference>
<dbReference type="PROSITE" id="PS50023">
    <property type="entry name" value="LIM_DOMAIN_2"/>
    <property type="match status" value="1"/>
</dbReference>
<dbReference type="PANTHER" id="PTHR15551">
    <property type="entry name" value="LIM DOMAIN ONLY 7"/>
    <property type="match status" value="1"/>
</dbReference>
<dbReference type="SMART" id="SM00033">
    <property type="entry name" value="CH"/>
    <property type="match status" value="1"/>
</dbReference>
<evidence type="ECO:0000256" key="5">
    <source>
        <dbReference type="SAM" id="Coils"/>
    </source>
</evidence>